<dbReference type="InterPro" id="IPR006175">
    <property type="entry name" value="YjgF/YER057c/UK114"/>
</dbReference>
<evidence type="ECO:0000259" key="3">
    <source>
        <dbReference type="PROSITE" id="PS50157"/>
    </source>
</evidence>
<feature type="compositionally biased region" description="Acidic residues" evidence="2">
    <location>
        <begin position="765"/>
        <end position="775"/>
    </location>
</feature>
<sequence length="1072" mass="109936">MATSAVDATLKTGNVNAGADSDATTTAGGAPSPSPARDAAAKDATTAAAPNAPGGNAAEKEPAMTPTQPAWGKLASMVESIVDAPPPGGGRGGKGGRGGRGGKHAKAGRGGSGAMRVVVRHDAPPAAAPAKDVDANENADAEKAATPTPSADTSPTTATATASTLQTKNPVVVVSEAVAATTAKPVSPVTPEEEPSPAAAVAAAAAPAAEGETDEEILARCPPPPPGFLIVRSESVGDGPCPFCDSPMKARGIKKHLAHCKEKPKGYKPACCPPGFVPIKDSSTEGNKLREDAAKLANEAADALREKRMEEKKVKAAEKAAATEAAAKASAKKAGGEEDKDSSTGGAGGIEEGDEQGNGKDGDTPKSNKLIFRAKNGAAAKAAAAAAKPAEVLPGTRPRRASAKAAAMAEESSESESESESGSEPAAAKNLTARPRRKSATLGVAAAAKAAGPARRASGGKAAVIMHVDLASKGFKCGYPDCGKIFGAQSGLKRHVTVSHAKDHGDQPFTVVDEATAAANKGKAGAGGRARRASAVSNDFAGLSEDEDDELFEMRATNFTKGGGRGHRSDKDATEISTEEEDDDETIVRGKPTHGGIARFTAGVAQDEDGDEDSEMLGVVAEATYKARAATREAEAAIADAKAADMDYEQGGRAGRKRGAATPPAGRGRPKQKQKGNKGAANAKNSADAKDAPKEKEVCEICGKVFAAVQGVPSHYKSHVAKAEDAETKQKAERALYQFQQRIRDRREKAVVAARSGARARREAEAEDEDEDEDSPGGGANDAAPLVLNPSARNCSHCGQGVRFSTQKDLISHMWSEHKVVAISDPSLVGGGGNRGRASRQASDGWDSGAAAAAAAAAIAAYPNDWIGGGGKNNALAFPGVDAGGTMTISTGLVQSMISRIDALEKTVASLGYGGGNGNANAGAIVASGGNGNAAAMQMHPFDAAAEIKRIPVRGARPGYSPIVTFGRMVWLTGIVALQTVDQDVEGQTRQALEHMTLLLHKAGTDPTHLLRLNVYLADIRCADRMYKAWNEYFEGLGLSEGQRPVRITHEARLKNEGFRVEVHAEAVLPAK</sequence>
<dbReference type="PROSITE" id="PS00028">
    <property type="entry name" value="ZINC_FINGER_C2H2_1"/>
    <property type="match status" value="2"/>
</dbReference>
<dbReference type="Pfam" id="PF01042">
    <property type="entry name" value="Ribonuc_L-PSP"/>
    <property type="match status" value="1"/>
</dbReference>
<dbReference type="InterPro" id="IPR013087">
    <property type="entry name" value="Znf_C2H2_type"/>
</dbReference>
<dbReference type="RefSeq" id="XP_003055450.1">
    <property type="nucleotide sequence ID" value="XM_003055404.1"/>
</dbReference>
<feature type="region of interest" description="Disordered" evidence="2">
    <location>
        <begin position="559"/>
        <end position="594"/>
    </location>
</feature>
<organism evidence="5">
    <name type="scientific">Micromonas pusilla (strain CCMP1545)</name>
    <name type="common">Picoplanktonic green alga</name>
    <dbReference type="NCBI Taxonomy" id="564608"/>
    <lineage>
        <taxon>Eukaryota</taxon>
        <taxon>Viridiplantae</taxon>
        <taxon>Chlorophyta</taxon>
        <taxon>Mamiellophyceae</taxon>
        <taxon>Mamiellales</taxon>
        <taxon>Mamiellaceae</taxon>
        <taxon>Micromonas</taxon>
    </lineage>
</organism>
<dbReference type="PANTHER" id="PTHR47328:SF1">
    <property type="entry name" value="RUTC FAMILY PROTEIN YOAB"/>
    <property type="match status" value="1"/>
</dbReference>
<feature type="compositionally biased region" description="Low complexity" evidence="2">
    <location>
        <begin position="144"/>
        <end position="163"/>
    </location>
</feature>
<evidence type="ECO:0000313" key="4">
    <source>
        <dbReference type="EMBL" id="EEH60702.1"/>
    </source>
</evidence>
<keyword evidence="1" id="KW-0862">Zinc</keyword>
<dbReference type="KEGG" id="mpp:MICPUCDRAFT_50093"/>
<dbReference type="OMA" id="ISHMWSE"/>
<dbReference type="SMART" id="SM00355">
    <property type="entry name" value="ZnF_C2H2"/>
    <property type="match status" value="3"/>
</dbReference>
<feature type="region of interest" description="Disordered" evidence="2">
    <location>
        <begin position="181"/>
        <end position="217"/>
    </location>
</feature>
<proteinExistence type="predicted"/>
<evidence type="ECO:0000256" key="2">
    <source>
        <dbReference type="SAM" id="MobiDB-lite"/>
    </source>
</evidence>
<gene>
    <name evidence="4" type="ORF">MICPUCDRAFT_50093</name>
</gene>
<feature type="compositionally biased region" description="Basic and acidic residues" evidence="2">
    <location>
        <begin position="302"/>
        <end position="318"/>
    </location>
</feature>
<dbReference type="AlphaFoldDB" id="C1MH90"/>
<feature type="region of interest" description="Disordered" evidence="2">
    <location>
        <begin position="81"/>
        <end position="113"/>
    </location>
</feature>
<dbReference type="PANTHER" id="PTHR47328">
    <property type="match status" value="1"/>
</dbReference>
<name>C1MH90_MICPC</name>
<evidence type="ECO:0000256" key="1">
    <source>
        <dbReference type="PROSITE-ProRule" id="PRU00042"/>
    </source>
</evidence>
<keyword evidence="1" id="KW-0863">Zinc-finger</keyword>
<dbReference type="GeneID" id="9680274"/>
<feature type="compositionally biased region" description="Low complexity" evidence="2">
    <location>
        <begin position="677"/>
        <end position="686"/>
    </location>
</feature>
<feature type="compositionally biased region" description="Low complexity" evidence="2">
    <location>
        <begin position="181"/>
        <end position="210"/>
    </location>
</feature>
<keyword evidence="1" id="KW-0479">Metal-binding</keyword>
<feature type="compositionally biased region" description="Low complexity" evidence="2">
    <location>
        <begin position="319"/>
        <end position="333"/>
    </location>
</feature>
<feature type="domain" description="C2H2-type" evidence="3">
    <location>
        <begin position="697"/>
        <end position="724"/>
    </location>
</feature>
<feature type="compositionally biased region" description="Basic and acidic residues" evidence="2">
    <location>
        <begin position="357"/>
        <end position="366"/>
    </location>
</feature>
<dbReference type="PROSITE" id="PS50157">
    <property type="entry name" value="ZINC_FINGER_C2H2_2"/>
    <property type="match status" value="2"/>
</dbReference>
<keyword evidence="5" id="KW-1185">Reference proteome</keyword>
<feature type="compositionally biased region" description="Low complexity" evidence="2">
    <location>
        <begin position="16"/>
        <end position="57"/>
    </location>
</feature>
<feature type="compositionally biased region" description="Acidic residues" evidence="2">
    <location>
        <begin position="411"/>
        <end position="421"/>
    </location>
</feature>
<dbReference type="Gene3D" id="3.30.1330.40">
    <property type="entry name" value="RutC-like"/>
    <property type="match status" value="1"/>
</dbReference>
<feature type="region of interest" description="Disordered" evidence="2">
    <location>
        <begin position="300"/>
        <end position="440"/>
    </location>
</feature>
<feature type="region of interest" description="Disordered" evidence="2">
    <location>
        <begin position="649"/>
        <end position="694"/>
    </location>
</feature>
<feature type="compositionally biased region" description="Gly residues" evidence="2">
    <location>
        <begin position="89"/>
        <end position="99"/>
    </location>
</feature>
<dbReference type="EMBL" id="GG663735">
    <property type="protein sequence ID" value="EEH60702.1"/>
    <property type="molecule type" value="Genomic_DNA"/>
</dbReference>
<feature type="region of interest" description="Disordered" evidence="2">
    <location>
        <begin position="125"/>
        <end position="163"/>
    </location>
</feature>
<feature type="region of interest" description="Disordered" evidence="2">
    <location>
        <begin position="1"/>
        <end position="68"/>
    </location>
</feature>
<reference evidence="4 5" key="1">
    <citation type="journal article" date="2009" name="Science">
        <title>Green evolution and dynamic adaptations revealed by genomes of the marine picoeukaryotes Micromonas.</title>
        <authorList>
            <person name="Worden A.Z."/>
            <person name="Lee J.H."/>
            <person name="Mock T."/>
            <person name="Rouze P."/>
            <person name="Simmons M.P."/>
            <person name="Aerts A.L."/>
            <person name="Allen A.E."/>
            <person name="Cuvelier M.L."/>
            <person name="Derelle E."/>
            <person name="Everett M.V."/>
            <person name="Foulon E."/>
            <person name="Grimwood J."/>
            <person name="Gundlach H."/>
            <person name="Henrissat B."/>
            <person name="Napoli C."/>
            <person name="McDonald S.M."/>
            <person name="Parker M.S."/>
            <person name="Rombauts S."/>
            <person name="Salamov A."/>
            <person name="Von Dassow P."/>
            <person name="Badger J.H."/>
            <person name="Coutinho P.M."/>
            <person name="Demir E."/>
            <person name="Dubchak I."/>
            <person name="Gentemann C."/>
            <person name="Eikrem W."/>
            <person name="Gready J.E."/>
            <person name="John U."/>
            <person name="Lanier W."/>
            <person name="Lindquist E.A."/>
            <person name="Lucas S."/>
            <person name="Mayer K.F."/>
            <person name="Moreau H."/>
            <person name="Not F."/>
            <person name="Otillar R."/>
            <person name="Panaud O."/>
            <person name="Pangilinan J."/>
            <person name="Paulsen I."/>
            <person name="Piegu B."/>
            <person name="Poliakov A."/>
            <person name="Robbens S."/>
            <person name="Schmutz J."/>
            <person name="Toulza E."/>
            <person name="Wyss T."/>
            <person name="Zelensky A."/>
            <person name="Zhou K."/>
            <person name="Armbrust E.V."/>
            <person name="Bhattacharya D."/>
            <person name="Goodenough U.W."/>
            <person name="Van de Peer Y."/>
            <person name="Grigoriev I.V."/>
        </authorList>
    </citation>
    <scope>NUCLEOTIDE SEQUENCE [LARGE SCALE GENOMIC DNA]</scope>
    <source>
        <strain evidence="4 5">CCMP1545</strain>
    </source>
</reference>
<dbReference type="InterPro" id="IPR035709">
    <property type="entry name" value="YoaB-like"/>
</dbReference>
<dbReference type="Gene3D" id="3.30.160.60">
    <property type="entry name" value="Classic Zinc Finger"/>
    <property type="match status" value="1"/>
</dbReference>
<evidence type="ECO:0000313" key="5">
    <source>
        <dbReference type="Proteomes" id="UP000001876"/>
    </source>
</evidence>
<accession>C1MH90</accession>
<protein>
    <submittedName>
        <fullName evidence="4">Predicted protein</fullName>
    </submittedName>
</protein>
<feature type="region of interest" description="Disordered" evidence="2">
    <location>
        <begin position="754"/>
        <end position="786"/>
    </location>
</feature>
<dbReference type="SUPFAM" id="SSF55298">
    <property type="entry name" value="YjgF-like"/>
    <property type="match status" value="1"/>
</dbReference>
<dbReference type="InterPro" id="IPR035959">
    <property type="entry name" value="RutC-like_sf"/>
</dbReference>
<feature type="domain" description="C2H2-type" evidence="3">
    <location>
        <begin position="475"/>
        <end position="505"/>
    </location>
</feature>
<dbReference type="OrthoDB" id="498891at2759"/>
<dbReference type="eggNOG" id="ENOG502T16R">
    <property type="taxonomic scope" value="Eukaryota"/>
</dbReference>
<feature type="compositionally biased region" description="Low complexity" evidence="2">
    <location>
        <begin position="374"/>
        <end position="390"/>
    </location>
</feature>
<dbReference type="Proteomes" id="UP000001876">
    <property type="component" value="Unassembled WGS sequence"/>
</dbReference>
<dbReference type="GO" id="GO:0008270">
    <property type="term" value="F:zinc ion binding"/>
    <property type="evidence" value="ECO:0007669"/>
    <property type="project" value="UniProtKB-KW"/>
</dbReference>